<keyword evidence="3" id="KW-1185">Reference proteome</keyword>
<dbReference type="AlphaFoldDB" id="A0A4Q9GIN8"/>
<organism evidence="2 3">
    <name type="scientific">Hansschlegelia quercus</name>
    <dbReference type="NCBI Taxonomy" id="2528245"/>
    <lineage>
        <taxon>Bacteria</taxon>
        <taxon>Pseudomonadati</taxon>
        <taxon>Pseudomonadota</taxon>
        <taxon>Alphaproteobacteria</taxon>
        <taxon>Hyphomicrobiales</taxon>
        <taxon>Methylopilaceae</taxon>
        <taxon>Hansschlegelia</taxon>
    </lineage>
</organism>
<evidence type="ECO:0008006" key="4">
    <source>
        <dbReference type="Google" id="ProtNLM"/>
    </source>
</evidence>
<dbReference type="EMBL" id="SIUB01000007">
    <property type="protein sequence ID" value="TBN48735.1"/>
    <property type="molecule type" value="Genomic_DNA"/>
</dbReference>
<dbReference type="SUPFAM" id="SSF101738">
    <property type="entry name" value="SspB-like"/>
    <property type="match status" value="1"/>
</dbReference>
<dbReference type="Gene3D" id="2.30.30.220">
    <property type="entry name" value="SspB-like"/>
    <property type="match status" value="1"/>
</dbReference>
<dbReference type="Proteomes" id="UP000291613">
    <property type="component" value="Unassembled WGS sequence"/>
</dbReference>
<name>A0A4Q9GIN8_9HYPH</name>
<dbReference type="InterPro" id="IPR007481">
    <property type="entry name" value="SspB"/>
</dbReference>
<accession>A0A4Q9GIN8</accession>
<gene>
    <name evidence="2" type="ORF">EYR15_14215</name>
</gene>
<dbReference type="Pfam" id="PF04386">
    <property type="entry name" value="SspB"/>
    <property type="match status" value="1"/>
</dbReference>
<dbReference type="RefSeq" id="WP_131004219.1">
    <property type="nucleotide sequence ID" value="NZ_JBHSZR010000009.1"/>
</dbReference>
<dbReference type="InterPro" id="IPR036760">
    <property type="entry name" value="SspB-like_sf"/>
</dbReference>
<evidence type="ECO:0000313" key="2">
    <source>
        <dbReference type="EMBL" id="TBN48735.1"/>
    </source>
</evidence>
<sequence length="180" mass="19799">MNTPPPTPPSQDFIRYDLLTQKALRGVVHDVLVMVARDGAPGDHHFYISFRTTDQDVGLSSRLRQKYPAEMTIVLQHQFWDLEVSDEGFEVGLSFQNVPEKLVVPFTSITGFFDPSVQFGLKFDNPDAVEATEGEEATIETFPIPEASDASEPAETPDPVDGGGSEGGAQVVSLDKFRKK</sequence>
<comment type="caution">
    <text evidence="2">The sequence shown here is derived from an EMBL/GenBank/DDBJ whole genome shotgun (WGS) entry which is preliminary data.</text>
</comment>
<proteinExistence type="predicted"/>
<evidence type="ECO:0000313" key="3">
    <source>
        <dbReference type="Proteomes" id="UP000291613"/>
    </source>
</evidence>
<feature type="region of interest" description="Disordered" evidence="1">
    <location>
        <begin position="140"/>
        <end position="180"/>
    </location>
</feature>
<protein>
    <recommendedName>
        <fullName evidence="4">Stringent starvation protein B</fullName>
    </recommendedName>
</protein>
<evidence type="ECO:0000256" key="1">
    <source>
        <dbReference type="SAM" id="MobiDB-lite"/>
    </source>
</evidence>
<dbReference type="OrthoDB" id="9800412at2"/>
<reference evidence="2 3" key="1">
    <citation type="submission" date="2019-02" db="EMBL/GenBank/DDBJ databases">
        <title>Hansschlegelia quercus sp. nov., a novel methylotrophic bacterium from buds of oak (Quercus robur L.).</title>
        <authorList>
            <person name="Agafonova N.V."/>
            <person name="Kaparullina E.N."/>
            <person name="Grouzdev D.S."/>
            <person name="Doronina N.V."/>
        </authorList>
    </citation>
    <scope>NUCLEOTIDE SEQUENCE [LARGE SCALE GENOMIC DNA]</scope>
    <source>
        <strain evidence="2 3">Dub</strain>
    </source>
</reference>